<proteinExistence type="predicted"/>
<dbReference type="AlphaFoldDB" id="A0A086LTK3"/>
<sequence>ISKEILPAYHKRDYTDVQALDSMRKDMRQRKKAAKRAATKK</sequence>
<keyword evidence="2" id="KW-0687">Ribonucleoprotein</keyword>
<protein>
    <submittedName>
        <fullName evidence="2">Putative ribosomal protein L11</fullName>
    </submittedName>
</protein>
<name>A0A086LTK3_TOXGO</name>
<evidence type="ECO:0000313" key="2">
    <source>
        <dbReference type="EMBL" id="KFG59971.1"/>
    </source>
</evidence>
<feature type="region of interest" description="Disordered" evidence="1">
    <location>
        <begin position="21"/>
        <end position="41"/>
    </location>
</feature>
<reference evidence="2 3" key="1">
    <citation type="submission" date="2014-05" db="EMBL/GenBank/DDBJ databases">
        <authorList>
            <person name="Sibley D."/>
            <person name="Venepally P."/>
            <person name="Karamycheva S."/>
            <person name="Hadjithomas M."/>
            <person name="Khan A."/>
            <person name="Brunk B."/>
            <person name="Roos D."/>
            <person name="Caler E."/>
            <person name="Lorenzi H."/>
        </authorList>
    </citation>
    <scope>NUCLEOTIDE SEQUENCE [LARGE SCALE GENOMIC DNA]</scope>
    <source>
        <strain evidence="2 3">RUB</strain>
    </source>
</reference>
<comment type="caution">
    <text evidence="2">The sequence shown here is derived from an EMBL/GenBank/DDBJ whole genome shotgun (WGS) entry which is preliminary data.</text>
</comment>
<feature type="non-terminal residue" evidence="2">
    <location>
        <position position="1"/>
    </location>
</feature>
<keyword evidence="2" id="KW-0689">Ribosomal protein</keyword>
<feature type="compositionally biased region" description="Basic residues" evidence="1">
    <location>
        <begin position="27"/>
        <end position="41"/>
    </location>
</feature>
<dbReference type="VEuPathDB" id="ToxoDB:TGRUB_254380B"/>
<organism evidence="2 3">
    <name type="scientific">Toxoplasma gondii RUB</name>
    <dbReference type="NCBI Taxonomy" id="935652"/>
    <lineage>
        <taxon>Eukaryota</taxon>
        <taxon>Sar</taxon>
        <taxon>Alveolata</taxon>
        <taxon>Apicomplexa</taxon>
        <taxon>Conoidasida</taxon>
        <taxon>Coccidia</taxon>
        <taxon>Eucoccidiorida</taxon>
        <taxon>Eimeriorina</taxon>
        <taxon>Sarcocystidae</taxon>
        <taxon>Toxoplasma</taxon>
    </lineage>
</organism>
<dbReference type="Proteomes" id="UP000028834">
    <property type="component" value="Unassembled WGS sequence"/>
</dbReference>
<dbReference type="EMBL" id="AFYV02002039">
    <property type="protein sequence ID" value="KFG59971.1"/>
    <property type="molecule type" value="Genomic_DNA"/>
</dbReference>
<evidence type="ECO:0000256" key="1">
    <source>
        <dbReference type="SAM" id="MobiDB-lite"/>
    </source>
</evidence>
<accession>A0A086LTK3</accession>
<evidence type="ECO:0000313" key="3">
    <source>
        <dbReference type="Proteomes" id="UP000028834"/>
    </source>
</evidence>
<dbReference type="GO" id="GO:0005840">
    <property type="term" value="C:ribosome"/>
    <property type="evidence" value="ECO:0007669"/>
    <property type="project" value="UniProtKB-KW"/>
</dbReference>
<gene>
    <name evidence="2" type="ORF">TGRUB_254380B</name>
</gene>